<accession>A0A815NGG7</accession>
<reference evidence="2" key="1">
    <citation type="submission" date="2021-02" db="EMBL/GenBank/DDBJ databases">
        <authorList>
            <person name="Nowell W R."/>
        </authorList>
    </citation>
    <scope>NUCLEOTIDE SEQUENCE</scope>
</reference>
<name>A0A815NGG7_ADIRI</name>
<dbReference type="OrthoDB" id="10010938at2759"/>
<comment type="caution">
    <text evidence="2">The sequence shown here is derived from an EMBL/GenBank/DDBJ whole genome shotgun (WGS) entry which is preliminary data.</text>
</comment>
<evidence type="ECO:0000256" key="1">
    <source>
        <dbReference type="SAM" id="MobiDB-lite"/>
    </source>
</evidence>
<protein>
    <submittedName>
        <fullName evidence="2">Uncharacterized protein</fullName>
    </submittedName>
</protein>
<proteinExistence type="predicted"/>
<sequence length="336" mass="38458">MFYCNRDFVVHTSNQSKSKRQPLNIINQANKPTVQLRHTTAPRASARCDSVEKSQQIQVNCSKDTSRDRQNDATIENFTTDADFLFDDTSNSIISTCGKPSDNKDEFSNTSTQEVVTKTTNKYEQTSEQAVKKAMQSIMIGKSVIYTKTDLTIICNKQNIRLAAVEHLVDAKLLKYGDNLWIEPTRAKANTKKDSKSILRPGWMKMCPASSSDVSKFDFMRTLQENKDNVFTHNHWRLSDEVIEIFRSKNNVLNGKNQVEMSARPILHSNHSQETSANENPTEMSQQKRIHGSREGEEEDMAYTCPLSTSVKRKIGSHRNFEENVQRIQPRRMKKN</sequence>
<evidence type="ECO:0000313" key="2">
    <source>
        <dbReference type="EMBL" id="CAF1439255.1"/>
    </source>
</evidence>
<dbReference type="Proteomes" id="UP000663852">
    <property type="component" value="Unassembled WGS sequence"/>
</dbReference>
<evidence type="ECO:0000313" key="3">
    <source>
        <dbReference type="Proteomes" id="UP000663852"/>
    </source>
</evidence>
<organism evidence="2 3">
    <name type="scientific">Adineta ricciae</name>
    <name type="common">Rotifer</name>
    <dbReference type="NCBI Taxonomy" id="249248"/>
    <lineage>
        <taxon>Eukaryota</taxon>
        <taxon>Metazoa</taxon>
        <taxon>Spiralia</taxon>
        <taxon>Gnathifera</taxon>
        <taxon>Rotifera</taxon>
        <taxon>Eurotatoria</taxon>
        <taxon>Bdelloidea</taxon>
        <taxon>Adinetida</taxon>
        <taxon>Adinetidae</taxon>
        <taxon>Adineta</taxon>
    </lineage>
</organism>
<dbReference type="EMBL" id="CAJNOJ010000413">
    <property type="protein sequence ID" value="CAF1439255.1"/>
    <property type="molecule type" value="Genomic_DNA"/>
</dbReference>
<gene>
    <name evidence="2" type="ORF">EDS130_LOCUS38751</name>
</gene>
<feature type="compositionally biased region" description="Polar residues" evidence="1">
    <location>
        <begin position="269"/>
        <end position="287"/>
    </location>
</feature>
<dbReference type="AlphaFoldDB" id="A0A815NGG7"/>
<feature type="region of interest" description="Disordered" evidence="1">
    <location>
        <begin position="268"/>
        <end position="336"/>
    </location>
</feature>